<reference evidence="4" key="1">
    <citation type="submission" date="2024-06" db="EMBL/GenBank/DDBJ databases">
        <authorList>
            <person name="Ryan C."/>
        </authorList>
    </citation>
    <scope>NUCLEOTIDE SEQUENCE [LARGE SCALE GENOMIC DNA]</scope>
</reference>
<sequence length="729" mass="82015">MFGISDRVTGLQLKAEKTAELELLLEPWVFAPYTEFRLAKMESFGQLINEWEIQSLVLLSFVLQVFLFFTGSLRRCSRNAALRVTIWVAYLGADVVAIYALGSLSRQKDANMDNNNGSLRRNHPLAFLWAPFLLIHLGGQDTITAFSLEDNKLWLRHMLNMLAQVSLALYVFWKSGIWHSVWLLLVAIFVFIPGIIKYAERTLALMYGNVDNAFVREPSSRSRWWIPSKDAEDDGYEGYICFALRWAPGTKDMFAGRTIGWAGEGNYKKLTNYRLDPIQFFKLLDVEFCIMYSDLYTKTRLLRTTTGVVLRFISLVSTIVALVLFTVSSSSKAGGYGGTVVADIVITYTLLYGGFLLEVCAAATTLVASPWTWAWLEAKQHRSLARVSWSLLSRGSFGLQETRPLWSNTMGQYTFLSYLGCDEPGTTLSLSQRVMSKIRKVARCLGVGEAKKLFWVSKLLDSKQEAVDDNIRECLVQELQRIRSGRPRRQWRRLRLFVTQAAPELALDLIYFIGTLHLITEVCLNNRAATASAAASGTTGGADDDDDAADDLADTCRKLSNYMFYLVVAHSACASLLQVATGSPEDALELLRQKFLPSMSSGGSGSKDAILRQVSDKLRERRIFMGLSAERRKETLEELRDMWVRLLMYTAGKSRPAEHAAQLARGGELLTFVWLLMLRHELGDCAMHRMELAPRQAGGRGGYFKVIYVADPHEVSPEHEIDDTNTEIS</sequence>
<evidence type="ECO:0000313" key="3">
    <source>
        <dbReference type="EMBL" id="CAL4985040.1"/>
    </source>
</evidence>
<keyword evidence="1" id="KW-0812">Transmembrane</keyword>
<dbReference type="InterPro" id="IPR025315">
    <property type="entry name" value="DUF4220"/>
</dbReference>
<keyword evidence="4" id="KW-1185">Reference proteome</keyword>
<name>A0ABC9ASH2_9POAL</name>
<feature type="domain" description="DUF4220" evidence="2">
    <location>
        <begin position="87"/>
        <end position="418"/>
    </location>
</feature>
<accession>A0ABC9ASH2</accession>
<dbReference type="Pfam" id="PF04578">
    <property type="entry name" value="DUF594"/>
    <property type="match status" value="1"/>
</dbReference>
<dbReference type="InterPro" id="IPR007658">
    <property type="entry name" value="DUF594"/>
</dbReference>
<keyword evidence="1" id="KW-1133">Transmembrane helix</keyword>
<organism evidence="3 4">
    <name type="scientific">Urochloa decumbens</name>
    <dbReference type="NCBI Taxonomy" id="240449"/>
    <lineage>
        <taxon>Eukaryota</taxon>
        <taxon>Viridiplantae</taxon>
        <taxon>Streptophyta</taxon>
        <taxon>Embryophyta</taxon>
        <taxon>Tracheophyta</taxon>
        <taxon>Spermatophyta</taxon>
        <taxon>Magnoliopsida</taxon>
        <taxon>Liliopsida</taxon>
        <taxon>Poales</taxon>
        <taxon>Poaceae</taxon>
        <taxon>PACMAD clade</taxon>
        <taxon>Panicoideae</taxon>
        <taxon>Panicodae</taxon>
        <taxon>Paniceae</taxon>
        <taxon>Melinidinae</taxon>
        <taxon>Urochloa</taxon>
    </lineage>
</organism>
<feature type="transmembrane region" description="Helical" evidence="1">
    <location>
        <begin position="350"/>
        <end position="376"/>
    </location>
</feature>
<proteinExistence type="predicted"/>
<dbReference type="EMBL" id="OZ075132">
    <property type="protein sequence ID" value="CAL4985040.1"/>
    <property type="molecule type" value="Genomic_DNA"/>
</dbReference>
<feature type="transmembrane region" description="Helical" evidence="1">
    <location>
        <begin position="308"/>
        <end position="330"/>
    </location>
</feature>
<evidence type="ECO:0000256" key="1">
    <source>
        <dbReference type="SAM" id="Phobius"/>
    </source>
</evidence>
<feature type="transmembrane region" description="Helical" evidence="1">
    <location>
        <begin position="496"/>
        <end position="519"/>
    </location>
</feature>
<gene>
    <name evidence="3" type="ORF">URODEC1_LOCUS57769</name>
</gene>
<evidence type="ECO:0000259" key="2">
    <source>
        <dbReference type="Pfam" id="PF13968"/>
    </source>
</evidence>
<dbReference type="PANTHER" id="PTHR31325">
    <property type="entry name" value="OS01G0798800 PROTEIN-RELATED"/>
    <property type="match status" value="1"/>
</dbReference>
<dbReference type="Proteomes" id="UP001497457">
    <property type="component" value="Chromosome 22rd"/>
</dbReference>
<evidence type="ECO:0000313" key="4">
    <source>
        <dbReference type="Proteomes" id="UP001497457"/>
    </source>
</evidence>
<reference evidence="3 4" key="2">
    <citation type="submission" date="2024-10" db="EMBL/GenBank/DDBJ databases">
        <authorList>
            <person name="Ryan C."/>
        </authorList>
    </citation>
    <scope>NUCLEOTIDE SEQUENCE [LARGE SCALE GENOMIC DNA]</scope>
</reference>
<feature type="transmembrane region" description="Helical" evidence="1">
    <location>
        <begin position="179"/>
        <end position="196"/>
    </location>
</feature>
<feature type="transmembrane region" description="Helical" evidence="1">
    <location>
        <begin position="53"/>
        <end position="72"/>
    </location>
</feature>
<protein>
    <recommendedName>
        <fullName evidence="2">DUF4220 domain-containing protein</fullName>
    </recommendedName>
</protein>
<dbReference type="AlphaFoldDB" id="A0ABC9ASH2"/>
<keyword evidence="1" id="KW-0472">Membrane</keyword>
<feature type="transmembrane region" description="Helical" evidence="1">
    <location>
        <begin position="84"/>
        <end position="105"/>
    </location>
</feature>
<dbReference type="Pfam" id="PF13968">
    <property type="entry name" value="DUF4220"/>
    <property type="match status" value="1"/>
</dbReference>